<protein>
    <submittedName>
        <fullName evidence="6">LysR family transcriptional regulator</fullName>
    </submittedName>
</protein>
<dbReference type="InterPro" id="IPR000847">
    <property type="entry name" value="LysR_HTH_N"/>
</dbReference>
<accession>A0A5E4SSV9</accession>
<dbReference type="GO" id="GO:0003700">
    <property type="term" value="F:DNA-binding transcription factor activity"/>
    <property type="evidence" value="ECO:0007669"/>
    <property type="project" value="InterPro"/>
</dbReference>
<dbReference type="PANTHER" id="PTHR30419">
    <property type="entry name" value="HTH-TYPE TRANSCRIPTIONAL REGULATOR YBHD"/>
    <property type="match status" value="1"/>
</dbReference>
<dbReference type="GO" id="GO:0003677">
    <property type="term" value="F:DNA binding"/>
    <property type="evidence" value="ECO:0007669"/>
    <property type="project" value="UniProtKB-KW"/>
</dbReference>
<dbReference type="Proteomes" id="UP000333828">
    <property type="component" value="Unassembled WGS sequence"/>
</dbReference>
<evidence type="ECO:0000256" key="1">
    <source>
        <dbReference type="ARBA" id="ARBA00009437"/>
    </source>
</evidence>
<dbReference type="GO" id="GO:0005829">
    <property type="term" value="C:cytosol"/>
    <property type="evidence" value="ECO:0007669"/>
    <property type="project" value="TreeGrafter"/>
</dbReference>
<keyword evidence="3" id="KW-0238">DNA-binding</keyword>
<dbReference type="AlphaFoldDB" id="A0A5E4SSV9"/>
<dbReference type="PROSITE" id="PS50931">
    <property type="entry name" value="HTH_LYSR"/>
    <property type="match status" value="1"/>
</dbReference>
<gene>
    <name evidence="6" type="ORF">PIN31115_00973</name>
</gene>
<dbReference type="EMBL" id="CABPSI010000001">
    <property type="protein sequence ID" value="VVD78171.1"/>
    <property type="molecule type" value="Genomic_DNA"/>
</dbReference>
<dbReference type="SUPFAM" id="SSF53850">
    <property type="entry name" value="Periplasmic binding protein-like II"/>
    <property type="match status" value="1"/>
</dbReference>
<dbReference type="Pfam" id="PF00126">
    <property type="entry name" value="HTH_1"/>
    <property type="match status" value="1"/>
</dbReference>
<evidence type="ECO:0000259" key="5">
    <source>
        <dbReference type="PROSITE" id="PS50931"/>
    </source>
</evidence>
<evidence type="ECO:0000313" key="6">
    <source>
        <dbReference type="EMBL" id="VVD78171.1"/>
    </source>
</evidence>
<dbReference type="PANTHER" id="PTHR30419:SF8">
    <property type="entry name" value="NITROGEN ASSIMILATION TRANSCRIPTIONAL ACTIVATOR-RELATED"/>
    <property type="match status" value="1"/>
</dbReference>
<dbReference type="PRINTS" id="PR00039">
    <property type="entry name" value="HTHLYSR"/>
</dbReference>
<keyword evidence="2" id="KW-0805">Transcription regulation</keyword>
<dbReference type="Gene3D" id="3.40.190.290">
    <property type="match status" value="1"/>
</dbReference>
<sequence length="317" mass="34791">MDWTHRLRLRNLQMLLTLAETGNMSQSAALLNTTQPGLSKWLKDLEDDIGLPLFERQARGLRTTAYGEALIEHARRIEAQLDTARDDLDAMREGGSGLVAIGTSGASSADTVPLAVLLLLQRMPRVQARVIENTMDRLMNQLAHSEIDIVVGRSAPELQDRSVRAEALYLEPLHFVARARHPVFSLDQVDWPDMQRYRWVVWPRGTPIRNALEAALAEAGYPLPSDTVESNSTILNLTLLNNSDMIGLASHRTASRLQALGALRIVPLRLAGFGAISMYWRDDGANRAAVVAALDCLRSAANRSLGDAVAGIESDGQ</sequence>
<evidence type="ECO:0000256" key="3">
    <source>
        <dbReference type="ARBA" id="ARBA00023125"/>
    </source>
</evidence>
<evidence type="ECO:0000313" key="7">
    <source>
        <dbReference type="Proteomes" id="UP000333828"/>
    </source>
</evidence>
<dbReference type="RefSeq" id="WP_150683078.1">
    <property type="nucleotide sequence ID" value="NZ_CABPSI010000001.1"/>
</dbReference>
<dbReference type="InterPro" id="IPR005119">
    <property type="entry name" value="LysR_subst-bd"/>
</dbReference>
<evidence type="ECO:0000256" key="2">
    <source>
        <dbReference type="ARBA" id="ARBA00023015"/>
    </source>
</evidence>
<dbReference type="InterPro" id="IPR036388">
    <property type="entry name" value="WH-like_DNA-bd_sf"/>
</dbReference>
<proteinExistence type="inferred from homology"/>
<dbReference type="InterPro" id="IPR050950">
    <property type="entry name" value="HTH-type_LysR_regulators"/>
</dbReference>
<reference evidence="6 7" key="1">
    <citation type="submission" date="2019-08" db="EMBL/GenBank/DDBJ databases">
        <authorList>
            <person name="Peeters C."/>
        </authorList>
    </citation>
    <scope>NUCLEOTIDE SEQUENCE [LARGE SCALE GENOMIC DNA]</scope>
    <source>
        <strain evidence="6 7">LMG 31115</strain>
    </source>
</reference>
<organism evidence="6 7">
    <name type="scientific">Pandoraea iniqua</name>
    <dbReference type="NCBI Taxonomy" id="2508288"/>
    <lineage>
        <taxon>Bacteria</taxon>
        <taxon>Pseudomonadati</taxon>
        <taxon>Pseudomonadota</taxon>
        <taxon>Betaproteobacteria</taxon>
        <taxon>Burkholderiales</taxon>
        <taxon>Burkholderiaceae</taxon>
        <taxon>Pandoraea</taxon>
    </lineage>
</organism>
<keyword evidence="4" id="KW-0804">Transcription</keyword>
<dbReference type="Pfam" id="PF03466">
    <property type="entry name" value="LysR_substrate"/>
    <property type="match status" value="1"/>
</dbReference>
<dbReference type="Gene3D" id="1.10.10.10">
    <property type="entry name" value="Winged helix-like DNA-binding domain superfamily/Winged helix DNA-binding domain"/>
    <property type="match status" value="1"/>
</dbReference>
<evidence type="ECO:0000256" key="4">
    <source>
        <dbReference type="ARBA" id="ARBA00023163"/>
    </source>
</evidence>
<dbReference type="SUPFAM" id="SSF46785">
    <property type="entry name" value="Winged helix' DNA-binding domain"/>
    <property type="match status" value="1"/>
</dbReference>
<dbReference type="InterPro" id="IPR036390">
    <property type="entry name" value="WH_DNA-bd_sf"/>
</dbReference>
<comment type="similarity">
    <text evidence="1">Belongs to the LysR transcriptional regulatory family.</text>
</comment>
<keyword evidence="7" id="KW-1185">Reference proteome</keyword>
<feature type="domain" description="HTH lysR-type" evidence="5">
    <location>
        <begin position="7"/>
        <end position="64"/>
    </location>
</feature>
<name>A0A5E4SSV9_9BURK</name>